<dbReference type="SUPFAM" id="SSF48264">
    <property type="entry name" value="Cytochrome P450"/>
    <property type="match status" value="1"/>
</dbReference>
<dbReference type="PANTHER" id="PTHR46696">
    <property type="entry name" value="P450, PUTATIVE (EUROFUNG)-RELATED"/>
    <property type="match status" value="1"/>
</dbReference>
<proteinExistence type="inferred from homology"/>
<evidence type="ECO:0000313" key="4">
    <source>
        <dbReference type="Proteomes" id="UP001597063"/>
    </source>
</evidence>
<keyword evidence="2" id="KW-0479">Metal-binding</keyword>
<dbReference type="InterPro" id="IPR001128">
    <property type="entry name" value="Cyt_P450"/>
</dbReference>
<accession>A0ABW2XPH2</accession>
<gene>
    <name evidence="3" type="ORF">ACFQZM_27275</name>
</gene>
<sequence>MTDAAELDLPFFDYSAPDLTGEVYHRRLAETARHGWLAQAPLSYVVLDRESAEFFLRSRATAFPGPQIADLFGVTGGRLREQIDANIVNQTGERHRRLRSLVGPAFAPRAAGRWRPVMRGFLDGLWDPARTSCDAVEAFARPYPALTIAAVFGAPAADAPRLQAWSAWVQRQFDIRALAADLPAIERATAEVYAYVEDLLAARRDAPGDDLLSTLLAAEDEGDRLSRAECVNLVLNVMAGGIDTMQAQLAHALRLFAEHPDQWALLAAEPGRAARAVDEVLRFEPITPFTARVCLEPVEFRGVAFPAGAIVAVCAERANRDEGEEFDITAVREHRPLTFGAGAHYCLGANLARAELEEALAFLAPRMPGLALDGPPRLGGVEGIYGVESLPVRWRPPR</sequence>
<comment type="caution">
    <text evidence="3">The sequence shown here is derived from an EMBL/GenBank/DDBJ whole genome shotgun (WGS) entry which is preliminary data.</text>
</comment>
<dbReference type="PROSITE" id="PS00086">
    <property type="entry name" value="CYTOCHROME_P450"/>
    <property type="match status" value="1"/>
</dbReference>
<dbReference type="RefSeq" id="WP_165503262.1">
    <property type="nucleotide sequence ID" value="NZ_CAACUY010000302.1"/>
</dbReference>
<keyword evidence="2" id="KW-0349">Heme</keyword>
<organism evidence="3 4">
    <name type="scientific">Actinomadura fibrosa</name>
    <dbReference type="NCBI Taxonomy" id="111802"/>
    <lineage>
        <taxon>Bacteria</taxon>
        <taxon>Bacillati</taxon>
        <taxon>Actinomycetota</taxon>
        <taxon>Actinomycetes</taxon>
        <taxon>Streptosporangiales</taxon>
        <taxon>Thermomonosporaceae</taxon>
        <taxon>Actinomadura</taxon>
    </lineage>
</organism>
<dbReference type="Gene3D" id="1.10.630.10">
    <property type="entry name" value="Cytochrome P450"/>
    <property type="match status" value="1"/>
</dbReference>
<evidence type="ECO:0000313" key="3">
    <source>
        <dbReference type="EMBL" id="MFD0688224.1"/>
    </source>
</evidence>
<reference evidence="4" key="1">
    <citation type="journal article" date="2019" name="Int. J. Syst. Evol. Microbiol.">
        <title>The Global Catalogue of Microorganisms (GCM) 10K type strain sequencing project: providing services to taxonomists for standard genome sequencing and annotation.</title>
        <authorList>
            <consortium name="The Broad Institute Genomics Platform"/>
            <consortium name="The Broad Institute Genome Sequencing Center for Infectious Disease"/>
            <person name="Wu L."/>
            <person name="Ma J."/>
        </authorList>
    </citation>
    <scope>NUCLEOTIDE SEQUENCE [LARGE SCALE GENOMIC DNA]</scope>
    <source>
        <strain evidence="4">JCM 9371</strain>
    </source>
</reference>
<evidence type="ECO:0000256" key="1">
    <source>
        <dbReference type="ARBA" id="ARBA00010617"/>
    </source>
</evidence>
<dbReference type="InterPro" id="IPR002397">
    <property type="entry name" value="Cyt_P450_B"/>
</dbReference>
<dbReference type="Pfam" id="PF00067">
    <property type="entry name" value="p450"/>
    <property type="match status" value="2"/>
</dbReference>
<keyword evidence="2" id="KW-0560">Oxidoreductase</keyword>
<keyword evidence="2" id="KW-0408">Iron</keyword>
<keyword evidence="2" id="KW-0503">Monooxygenase</keyword>
<dbReference type="InterPro" id="IPR017972">
    <property type="entry name" value="Cyt_P450_CS"/>
</dbReference>
<dbReference type="PRINTS" id="PR00385">
    <property type="entry name" value="P450"/>
</dbReference>
<keyword evidence="4" id="KW-1185">Reference proteome</keyword>
<dbReference type="Proteomes" id="UP001597063">
    <property type="component" value="Unassembled WGS sequence"/>
</dbReference>
<evidence type="ECO:0000256" key="2">
    <source>
        <dbReference type="RuleBase" id="RU000461"/>
    </source>
</evidence>
<dbReference type="PRINTS" id="PR00359">
    <property type="entry name" value="BP450"/>
</dbReference>
<name>A0ABW2XPH2_9ACTN</name>
<dbReference type="InterPro" id="IPR036396">
    <property type="entry name" value="Cyt_P450_sf"/>
</dbReference>
<protein>
    <submittedName>
        <fullName evidence="3">Cytochrome P450</fullName>
    </submittedName>
</protein>
<comment type="similarity">
    <text evidence="1 2">Belongs to the cytochrome P450 family.</text>
</comment>
<dbReference type="EMBL" id="JBHTGP010000013">
    <property type="protein sequence ID" value="MFD0688224.1"/>
    <property type="molecule type" value="Genomic_DNA"/>
</dbReference>
<dbReference type="PANTHER" id="PTHR46696:SF1">
    <property type="entry name" value="CYTOCHROME P450 YJIB-RELATED"/>
    <property type="match status" value="1"/>
</dbReference>